<protein>
    <submittedName>
        <fullName evidence="2">EF-hand domain-containing protein</fullName>
    </submittedName>
</protein>
<accession>A0ABX1R8G1</accession>
<sequence>MNKLLTIIAVSTVAAACTPADENVKINTNFAELDKDQSGFLTENETESQAIASYFEKIDVDLDNQISVNEFNDYLTTTPEVFDENVQTAAKIELEDNSLSNDSIRSDDNEYNVDEMNAKSEDEFSPETDEELLASSEFEMMDIDRNGEVSKSEAARSGIVEEFNRMDENNDQLITMVEFSNYQNRTLTKGDGE</sequence>
<evidence type="ECO:0000259" key="1">
    <source>
        <dbReference type="PROSITE" id="PS50222"/>
    </source>
</evidence>
<dbReference type="Pfam" id="PF13202">
    <property type="entry name" value="EF-hand_5"/>
    <property type="match status" value="2"/>
</dbReference>
<dbReference type="PROSITE" id="PS51257">
    <property type="entry name" value="PROKAR_LIPOPROTEIN"/>
    <property type="match status" value="1"/>
</dbReference>
<dbReference type="InterPro" id="IPR018247">
    <property type="entry name" value="EF_Hand_1_Ca_BS"/>
</dbReference>
<dbReference type="Proteomes" id="UP000709336">
    <property type="component" value="Unassembled WGS sequence"/>
</dbReference>
<comment type="caution">
    <text evidence="2">The sequence shown here is derived from an EMBL/GenBank/DDBJ whole genome shotgun (WGS) entry which is preliminary data.</text>
</comment>
<dbReference type="EMBL" id="JAATNW010000010">
    <property type="protein sequence ID" value="NMH61540.1"/>
    <property type="molecule type" value="Genomic_DNA"/>
</dbReference>
<dbReference type="PROSITE" id="PS00018">
    <property type="entry name" value="EF_HAND_1"/>
    <property type="match status" value="1"/>
</dbReference>
<dbReference type="InterPro" id="IPR011992">
    <property type="entry name" value="EF-hand-dom_pair"/>
</dbReference>
<evidence type="ECO:0000313" key="2">
    <source>
        <dbReference type="EMBL" id="NMH61540.1"/>
    </source>
</evidence>
<name>A0ABX1R8G1_9ALTE</name>
<proteinExistence type="predicted"/>
<keyword evidence="3" id="KW-1185">Reference proteome</keyword>
<gene>
    <name evidence="2" type="ORF">HCJ96_16030</name>
</gene>
<organism evidence="2 3">
    <name type="scientific">Alteromonas ponticola</name>
    <dbReference type="NCBI Taxonomy" id="2720613"/>
    <lineage>
        <taxon>Bacteria</taxon>
        <taxon>Pseudomonadati</taxon>
        <taxon>Pseudomonadota</taxon>
        <taxon>Gammaproteobacteria</taxon>
        <taxon>Alteromonadales</taxon>
        <taxon>Alteromonadaceae</taxon>
        <taxon>Alteromonas/Salinimonas group</taxon>
        <taxon>Alteromonas</taxon>
    </lineage>
</organism>
<reference evidence="2 3" key="1">
    <citation type="submission" date="2020-03" db="EMBL/GenBank/DDBJ databases">
        <title>Alteromonas ponticola sp. nov., isolated from seawater.</title>
        <authorList>
            <person name="Yoon J.-H."/>
            <person name="Kim Y.-O."/>
        </authorList>
    </citation>
    <scope>NUCLEOTIDE SEQUENCE [LARGE SCALE GENOMIC DNA]</scope>
    <source>
        <strain evidence="2 3">MYP5</strain>
    </source>
</reference>
<dbReference type="Gene3D" id="1.10.238.10">
    <property type="entry name" value="EF-hand"/>
    <property type="match status" value="2"/>
</dbReference>
<dbReference type="PROSITE" id="PS50222">
    <property type="entry name" value="EF_HAND_2"/>
    <property type="match status" value="1"/>
</dbReference>
<dbReference type="RefSeq" id="WP_169212099.1">
    <property type="nucleotide sequence ID" value="NZ_JAATNW010000010.1"/>
</dbReference>
<dbReference type="InterPro" id="IPR002048">
    <property type="entry name" value="EF_hand_dom"/>
</dbReference>
<evidence type="ECO:0000313" key="3">
    <source>
        <dbReference type="Proteomes" id="UP000709336"/>
    </source>
</evidence>
<dbReference type="SUPFAM" id="SSF47473">
    <property type="entry name" value="EF-hand"/>
    <property type="match status" value="1"/>
</dbReference>
<feature type="domain" description="EF-hand" evidence="1">
    <location>
        <begin position="46"/>
        <end position="81"/>
    </location>
</feature>